<dbReference type="PANTHER" id="PTHR34207">
    <property type="entry name" value="PROTEIN BIC1"/>
    <property type="match status" value="1"/>
</dbReference>
<protein>
    <submittedName>
        <fullName evidence="2">Protein BIC1</fullName>
    </submittedName>
</protein>
<dbReference type="Proteomes" id="UP001140206">
    <property type="component" value="Chromosome 3"/>
</dbReference>
<reference evidence="2" key="1">
    <citation type="submission" date="2022-08" db="EMBL/GenBank/DDBJ databases">
        <authorList>
            <person name="Marques A."/>
        </authorList>
    </citation>
    <scope>NUCLEOTIDE SEQUENCE</scope>
    <source>
        <strain evidence="2">RhyPub2mFocal</strain>
        <tissue evidence="2">Leaves</tissue>
    </source>
</reference>
<evidence type="ECO:0000256" key="1">
    <source>
        <dbReference type="SAM" id="MobiDB-lite"/>
    </source>
</evidence>
<feature type="compositionally biased region" description="Basic and acidic residues" evidence="1">
    <location>
        <begin position="10"/>
        <end position="21"/>
    </location>
</feature>
<dbReference type="GO" id="GO:0009785">
    <property type="term" value="P:blue light signaling pathway"/>
    <property type="evidence" value="ECO:0007669"/>
    <property type="project" value="InterPro"/>
</dbReference>
<dbReference type="InterPro" id="IPR040374">
    <property type="entry name" value="BIC"/>
</dbReference>
<name>A0AAV8E8E2_9POAL</name>
<proteinExistence type="predicted"/>
<dbReference type="EMBL" id="JAMFTS010000003">
    <property type="protein sequence ID" value="KAJ4775770.1"/>
    <property type="molecule type" value="Genomic_DNA"/>
</dbReference>
<evidence type="ECO:0000313" key="3">
    <source>
        <dbReference type="Proteomes" id="UP001140206"/>
    </source>
</evidence>
<dbReference type="AlphaFoldDB" id="A0AAV8E8E2"/>
<feature type="region of interest" description="Disordered" evidence="1">
    <location>
        <begin position="1"/>
        <end position="31"/>
    </location>
</feature>
<keyword evidence="3" id="KW-1185">Reference proteome</keyword>
<organism evidence="2 3">
    <name type="scientific">Rhynchospora pubera</name>
    <dbReference type="NCBI Taxonomy" id="906938"/>
    <lineage>
        <taxon>Eukaryota</taxon>
        <taxon>Viridiplantae</taxon>
        <taxon>Streptophyta</taxon>
        <taxon>Embryophyta</taxon>
        <taxon>Tracheophyta</taxon>
        <taxon>Spermatophyta</taxon>
        <taxon>Magnoliopsida</taxon>
        <taxon>Liliopsida</taxon>
        <taxon>Poales</taxon>
        <taxon>Cyperaceae</taxon>
        <taxon>Cyperoideae</taxon>
        <taxon>Rhynchosporeae</taxon>
        <taxon>Rhynchospora</taxon>
    </lineage>
</organism>
<sequence length="98" mass="10848">MENNNCSAQNKEKHLNMEREQMSNGSVGTRDKLRRLKLEMGGRVCIPDTWGQESRLQDWANCTAFTGAYMPAGLASARAALAGESLKSSTLVRLDNRC</sequence>
<dbReference type="PANTHER" id="PTHR34207:SF2">
    <property type="entry name" value="PROTEIN BIC1"/>
    <property type="match status" value="1"/>
</dbReference>
<comment type="caution">
    <text evidence="2">The sequence shown here is derived from an EMBL/GenBank/DDBJ whole genome shotgun (WGS) entry which is preliminary data.</text>
</comment>
<accession>A0AAV8E8E2</accession>
<dbReference type="CDD" id="cd22645">
    <property type="entry name" value="BIC1_CID"/>
    <property type="match status" value="1"/>
</dbReference>
<gene>
    <name evidence="2" type="ORF">LUZ62_060027</name>
</gene>
<evidence type="ECO:0000313" key="2">
    <source>
        <dbReference type="EMBL" id="KAJ4775770.1"/>
    </source>
</evidence>